<dbReference type="PANTHER" id="PTHR45674:SF4">
    <property type="entry name" value="DNA LIGASE 1"/>
    <property type="match status" value="1"/>
</dbReference>
<dbReference type="SUPFAM" id="SSF56091">
    <property type="entry name" value="DNA ligase/mRNA capping enzyme, catalytic domain"/>
    <property type="match status" value="1"/>
</dbReference>
<evidence type="ECO:0000256" key="1">
    <source>
        <dbReference type="ARBA" id="ARBA00007572"/>
    </source>
</evidence>
<comment type="similarity">
    <text evidence="1">Belongs to the ATP-dependent DNA ligase family.</text>
</comment>
<sequence length="205" mass="23786">MFYAPMRATGCDHPFDDKAFVFEPKLSGQRLILLFINGQVRLYTRHQTDVTRQYPELHNVPINDAADAVFDGELTYVNPDTGLLEPRTVIERYRMLKIPKIREGAAQYPLRYFVFDVLYYNGEDMRNRPLSERKKLLDDILEENAYYRRVTSVETKGVALFEAVKWYGLEGMIAKRKDSLYTDACNDDWQAIIAAPSTITLRTSK</sequence>
<evidence type="ECO:0000313" key="5">
    <source>
        <dbReference type="Proteomes" id="UP000644756"/>
    </source>
</evidence>
<dbReference type="InterPro" id="IPR050191">
    <property type="entry name" value="ATP-dep_DNA_ligase"/>
</dbReference>
<dbReference type="Proteomes" id="UP000644756">
    <property type="component" value="Unassembled WGS sequence"/>
</dbReference>
<evidence type="ECO:0000313" key="4">
    <source>
        <dbReference type="EMBL" id="GGF96869.1"/>
    </source>
</evidence>
<dbReference type="GO" id="GO:0003910">
    <property type="term" value="F:DNA ligase (ATP) activity"/>
    <property type="evidence" value="ECO:0007669"/>
    <property type="project" value="InterPro"/>
</dbReference>
<protein>
    <recommendedName>
        <fullName evidence="3">ATP-dependent DNA ligase family profile domain-containing protein</fullName>
    </recommendedName>
</protein>
<dbReference type="GO" id="GO:0006281">
    <property type="term" value="P:DNA repair"/>
    <property type="evidence" value="ECO:0007669"/>
    <property type="project" value="InterPro"/>
</dbReference>
<dbReference type="Gene3D" id="3.30.470.30">
    <property type="entry name" value="DNA ligase/mRNA capping enzyme"/>
    <property type="match status" value="1"/>
</dbReference>
<dbReference type="RefSeq" id="WP_188530039.1">
    <property type="nucleotide sequence ID" value="NZ_BMGR01000003.1"/>
</dbReference>
<gene>
    <name evidence="4" type="ORF">GCM10010916_12650</name>
</gene>
<evidence type="ECO:0000259" key="3">
    <source>
        <dbReference type="PROSITE" id="PS50160"/>
    </source>
</evidence>
<proteinExistence type="inferred from homology"/>
<dbReference type="Pfam" id="PF01068">
    <property type="entry name" value="DNA_ligase_A_M"/>
    <property type="match status" value="1"/>
</dbReference>
<dbReference type="PANTHER" id="PTHR45674">
    <property type="entry name" value="DNA LIGASE 1/3 FAMILY MEMBER"/>
    <property type="match status" value="1"/>
</dbReference>
<comment type="caution">
    <text evidence="4">The sequence shown here is derived from an EMBL/GenBank/DDBJ whole genome shotgun (WGS) entry which is preliminary data.</text>
</comment>
<feature type="domain" description="ATP-dependent DNA ligase family profile" evidence="3">
    <location>
        <begin position="103"/>
        <end position="155"/>
    </location>
</feature>
<dbReference type="GO" id="GO:0005524">
    <property type="term" value="F:ATP binding"/>
    <property type="evidence" value="ECO:0007669"/>
    <property type="project" value="InterPro"/>
</dbReference>
<dbReference type="AlphaFoldDB" id="A0A917FRS2"/>
<dbReference type="Gene3D" id="3.30.1490.70">
    <property type="match status" value="1"/>
</dbReference>
<name>A0A917FRS2_9BACL</name>
<dbReference type="InterPro" id="IPR012310">
    <property type="entry name" value="DNA_ligase_ATP-dep_cent"/>
</dbReference>
<dbReference type="GO" id="GO:0006310">
    <property type="term" value="P:DNA recombination"/>
    <property type="evidence" value="ECO:0007669"/>
    <property type="project" value="InterPro"/>
</dbReference>
<organism evidence="4 5">
    <name type="scientific">Paenibacillus abyssi</name>
    <dbReference type="NCBI Taxonomy" id="1340531"/>
    <lineage>
        <taxon>Bacteria</taxon>
        <taxon>Bacillati</taxon>
        <taxon>Bacillota</taxon>
        <taxon>Bacilli</taxon>
        <taxon>Bacillales</taxon>
        <taxon>Paenibacillaceae</taxon>
        <taxon>Paenibacillus</taxon>
    </lineage>
</organism>
<accession>A0A917FRS2</accession>
<reference evidence="4" key="2">
    <citation type="submission" date="2020-09" db="EMBL/GenBank/DDBJ databases">
        <authorList>
            <person name="Sun Q."/>
            <person name="Zhou Y."/>
        </authorList>
    </citation>
    <scope>NUCLEOTIDE SEQUENCE</scope>
    <source>
        <strain evidence="4">CGMCC 1.12987</strain>
    </source>
</reference>
<dbReference type="EMBL" id="BMGR01000003">
    <property type="protein sequence ID" value="GGF96869.1"/>
    <property type="molecule type" value="Genomic_DNA"/>
</dbReference>
<evidence type="ECO:0000256" key="2">
    <source>
        <dbReference type="ARBA" id="ARBA00022598"/>
    </source>
</evidence>
<reference evidence="4" key="1">
    <citation type="journal article" date="2014" name="Int. J. Syst. Evol. Microbiol.">
        <title>Complete genome sequence of Corynebacterium casei LMG S-19264T (=DSM 44701T), isolated from a smear-ripened cheese.</title>
        <authorList>
            <consortium name="US DOE Joint Genome Institute (JGI-PGF)"/>
            <person name="Walter F."/>
            <person name="Albersmeier A."/>
            <person name="Kalinowski J."/>
            <person name="Ruckert C."/>
        </authorList>
    </citation>
    <scope>NUCLEOTIDE SEQUENCE</scope>
    <source>
        <strain evidence="4">CGMCC 1.12987</strain>
    </source>
</reference>
<keyword evidence="5" id="KW-1185">Reference proteome</keyword>
<keyword evidence="2" id="KW-0436">Ligase</keyword>
<dbReference type="PROSITE" id="PS50160">
    <property type="entry name" value="DNA_LIGASE_A3"/>
    <property type="match status" value="1"/>
</dbReference>